<feature type="region of interest" description="Disordered" evidence="8">
    <location>
        <begin position="1"/>
        <end position="55"/>
    </location>
</feature>
<evidence type="ECO:0000313" key="10">
    <source>
        <dbReference type="Proteomes" id="UP001515500"/>
    </source>
</evidence>
<dbReference type="Gene3D" id="2.40.160.50">
    <property type="entry name" value="membrane protein fhac: a member of the omp85/tpsb transporter family"/>
    <property type="match status" value="1"/>
</dbReference>
<evidence type="ECO:0000256" key="7">
    <source>
        <dbReference type="ARBA" id="ARBA00024013"/>
    </source>
</evidence>
<accession>A0AB40CZ59</accession>
<organism evidence="10 11">
    <name type="scientific">Dioscorea cayennensis subsp. rotundata</name>
    <name type="common">White Guinea yam</name>
    <name type="synonym">Dioscorea rotundata</name>
    <dbReference type="NCBI Taxonomy" id="55577"/>
    <lineage>
        <taxon>Eukaryota</taxon>
        <taxon>Viridiplantae</taxon>
        <taxon>Streptophyta</taxon>
        <taxon>Embryophyta</taxon>
        <taxon>Tracheophyta</taxon>
        <taxon>Spermatophyta</taxon>
        <taxon>Magnoliopsida</taxon>
        <taxon>Liliopsida</taxon>
        <taxon>Dioscoreales</taxon>
        <taxon>Dioscoreaceae</taxon>
        <taxon>Dioscorea</taxon>
    </lineage>
</organism>
<keyword evidence="5" id="KW-0934">Plastid</keyword>
<evidence type="ECO:0000313" key="11">
    <source>
        <dbReference type="RefSeq" id="XP_039145369.1"/>
    </source>
</evidence>
<dbReference type="InterPro" id="IPR000184">
    <property type="entry name" value="Bac_surfAg_D15"/>
</dbReference>
<dbReference type="GO" id="GO:0009707">
    <property type="term" value="C:chloroplast outer membrane"/>
    <property type="evidence" value="ECO:0007669"/>
    <property type="project" value="UniProtKB-SubCell"/>
</dbReference>
<protein>
    <submittedName>
        <fullName evidence="11">Sorting and assembly machinery component 50 homolog A</fullName>
    </submittedName>
</protein>
<keyword evidence="5" id="KW-1002">Plastid outer membrane</keyword>
<evidence type="ECO:0000256" key="2">
    <source>
        <dbReference type="ARBA" id="ARBA00010913"/>
    </source>
</evidence>
<evidence type="ECO:0000256" key="8">
    <source>
        <dbReference type="SAM" id="MobiDB-lite"/>
    </source>
</evidence>
<evidence type="ECO:0000259" key="9">
    <source>
        <dbReference type="Pfam" id="PF01103"/>
    </source>
</evidence>
<reference evidence="11" key="1">
    <citation type="submission" date="2025-08" db="UniProtKB">
        <authorList>
            <consortium name="RefSeq"/>
        </authorList>
    </citation>
    <scope>IDENTIFICATION</scope>
</reference>
<dbReference type="GO" id="GO:0005741">
    <property type="term" value="C:mitochondrial outer membrane"/>
    <property type="evidence" value="ECO:0007669"/>
    <property type="project" value="UniProtKB-SubCell"/>
</dbReference>
<gene>
    <name evidence="11" type="primary">LOC120282598</name>
</gene>
<dbReference type="Gene3D" id="3.10.20.310">
    <property type="entry name" value="membrane protein fhac"/>
    <property type="match status" value="1"/>
</dbReference>
<dbReference type="AlphaFoldDB" id="A0AB40CZ59"/>
<dbReference type="Proteomes" id="UP001515500">
    <property type="component" value="Chromosome 18"/>
</dbReference>
<dbReference type="Pfam" id="PF01103">
    <property type="entry name" value="Omp85"/>
    <property type="match status" value="1"/>
</dbReference>
<evidence type="ECO:0000256" key="4">
    <source>
        <dbReference type="ARBA" id="ARBA00022692"/>
    </source>
</evidence>
<comment type="subcellular location">
    <subcellularLocation>
        <location evidence="1">Mitochondrion outer membrane</location>
        <topology evidence="1">Multi-pass membrane protein</topology>
    </subcellularLocation>
    <subcellularLocation>
        <location evidence="7">Plastid</location>
        <location evidence="7">Chloroplast outer membrane</location>
    </subcellularLocation>
</comment>
<evidence type="ECO:0000256" key="6">
    <source>
        <dbReference type="ARBA" id="ARBA00023136"/>
    </source>
</evidence>
<dbReference type="FunFam" id="3.10.20.310:FF:000016">
    <property type="entry name" value="Outer membrane OMP85 family protein"/>
    <property type="match status" value="1"/>
</dbReference>
<evidence type="ECO:0000256" key="3">
    <source>
        <dbReference type="ARBA" id="ARBA00022452"/>
    </source>
</evidence>
<name>A0AB40CZ59_DIOCR</name>
<dbReference type="RefSeq" id="XP_039145369.1">
    <property type="nucleotide sequence ID" value="XM_039289435.1"/>
</dbReference>
<evidence type="ECO:0000256" key="5">
    <source>
        <dbReference type="ARBA" id="ARBA00022805"/>
    </source>
</evidence>
<proteinExistence type="inferred from homology"/>
<sequence>MATLSSDQVPSREKPPLNDEEDDGDEDDYEDDEDEEEDDDDEAEDEEEQKPSPAIQKARVNALFSRPVRIHVCNVVIKGNTITKDHLIEAHVADALRSASTIQELLKASVVANARLRQLGIFDSVSITLDEGPPGLPGTANVIIEVVEAKNKLTGDLGVFSRPEERTWFLEGLIRRKNFFGYGDIWDATVAYGWDQTAELSAGVSLPRFGALPNPLMARVSLLTQDWLKLSSYKEHLLGLSLGFLSTRYHDLTYNLTWRTLIDPSQMASKSVRRQLGHSLLSSIKYTFKIDKRNSHLRPRHGYAFLSSSQIAGLVPDSKSLRFIRQEFDLRGAFPLGFYNAALNVGVAAGFVMPWGSGFVNNHSPLPDQFFMGGHSSPVCTIGGPTSLLGFKYRGLGPTDTRRHIPTDNEGSSTAVGSDAIGGDIAVGTFADLSFDLPLKIFRQAGIHGHAFICAGNLAKLFPQELKSFSLHKFGETFRSSAGFGVIVPTKLFRMEINYCYILRQSENDRAKTGIQFSFSSP</sequence>
<feature type="domain" description="Bacterial surface antigen (D15)" evidence="9">
    <location>
        <begin position="178"/>
        <end position="520"/>
    </location>
</feature>
<keyword evidence="10" id="KW-1185">Reference proteome</keyword>
<feature type="compositionally biased region" description="Acidic residues" evidence="8">
    <location>
        <begin position="18"/>
        <end position="48"/>
    </location>
</feature>
<keyword evidence="4" id="KW-0812">Transmembrane</keyword>
<dbReference type="PANTHER" id="PTHR12815:SF18">
    <property type="entry name" value="SORTING AND ASSEMBLY MACHINERY COMPONENT 50 HOMOLOG"/>
    <property type="match status" value="1"/>
</dbReference>
<dbReference type="InterPro" id="IPR039910">
    <property type="entry name" value="D15-like"/>
</dbReference>
<keyword evidence="3" id="KW-1134">Transmembrane beta strand</keyword>
<evidence type="ECO:0000256" key="1">
    <source>
        <dbReference type="ARBA" id="ARBA00004374"/>
    </source>
</evidence>
<keyword evidence="6" id="KW-0472">Membrane</keyword>
<dbReference type="GeneID" id="120282598"/>
<dbReference type="FunFam" id="2.40.160.50:FF:000005">
    <property type="entry name" value="Outer membrane OMP85 family protein"/>
    <property type="match status" value="1"/>
</dbReference>
<comment type="similarity">
    <text evidence="2">Belongs to the SAM50/omp85 family.</text>
</comment>
<dbReference type="PANTHER" id="PTHR12815">
    <property type="entry name" value="SORTING AND ASSEMBLY MACHINERY SAMM50 PROTEIN FAMILY MEMBER"/>
    <property type="match status" value="1"/>
</dbReference>